<dbReference type="Proteomes" id="UP001457282">
    <property type="component" value="Unassembled WGS sequence"/>
</dbReference>
<evidence type="ECO:0000259" key="3">
    <source>
        <dbReference type="Pfam" id="PF04504"/>
    </source>
</evidence>
<feature type="domain" description="Glabrous enhancer-binding protein-like DBD" evidence="3">
    <location>
        <begin position="187"/>
        <end position="279"/>
    </location>
</feature>
<feature type="compositionally biased region" description="Acidic residues" evidence="2">
    <location>
        <begin position="18"/>
        <end position="38"/>
    </location>
</feature>
<dbReference type="PANTHER" id="PTHR31662">
    <property type="entry name" value="BNAANNG10740D PROTEIN-RELATED"/>
    <property type="match status" value="1"/>
</dbReference>
<dbReference type="Pfam" id="PF04504">
    <property type="entry name" value="GeBP-like_DBD"/>
    <property type="match status" value="1"/>
</dbReference>
<dbReference type="GO" id="GO:0005634">
    <property type="term" value="C:nucleus"/>
    <property type="evidence" value="ECO:0007669"/>
    <property type="project" value="TreeGrafter"/>
</dbReference>
<feature type="region of interest" description="Disordered" evidence="2">
    <location>
        <begin position="281"/>
        <end position="310"/>
    </location>
</feature>
<accession>A0AAW1WMU8</accession>
<dbReference type="GO" id="GO:0006355">
    <property type="term" value="P:regulation of DNA-templated transcription"/>
    <property type="evidence" value="ECO:0007669"/>
    <property type="project" value="InterPro"/>
</dbReference>
<feature type="compositionally biased region" description="Acidic residues" evidence="2">
    <location>
        <begin position="98"/>
        <end position="113"/>
    </location>
</feature>
<evidence type="ECO:0000313" key="4">
    <source>
        <dbReference type="EMBL" id="KAK9924600.1"/>
    </source>
</evidence>
<gene>
    <name evidence="4" type="ORF">M0R45_032963</name>
</gene>
<proteinExistence type="inferred from homology"/>
<comment type="similarity">
    <text evidence="1">Belongs to the GeBP family.</text>
</comment>
<dbReference type="EMBL" id="JBEDUW010000006">
    <property type="protein sequence ID" value="KAK9924600.1"/>
    <property type="molecule type" value="Genomic_DNA"/>
</dbReference>
<sequence>MAPKRLLEDPPAASSMGEDSDAETVDEEEEEEQDDVVEAENGKEKSGDEEDEEEEEEDEEDDDEEDNVNGKEKEKSPAKNPLVTSSSAVPNPQSESASSEEDEDDAGSETESDDINHSPSASDFTVKPIVSKPMNDSVKPNKKNAPAKPSSVNPGSKRPAESDLNLRDSKKKKGTNSGDDEDTKKGRLWSGDDEIAILKGMIDYKAKKGSDPYTNMGPFHEFLKKSLKVDVSKNQLMDKIRRLRKKYHTNAEKGENGEDPVFSKAHELKSFDLSKKIWGLEADGGDDNAKNSKKKQPRKSSKANNSSTVLALPVSDVADKNVDKKEGLNVANGGVKAEPDEFWSKYPCLSASLRFGNCSPRSEDLERLMIQRMPSIGSSKAKELDDRWRKLQVLEMELSVKKLDVMHEQAKLVLNVMKSQKD</sequence>
<dbReference type="AlphaFoldDB" id="A0AAW1WMU8"/>
<dbReference type="InterPro" id="IPR007592">
    <property type="entry name" value="GEBP"/>
</dbReference>
<organism evidence="4 5">
    <name type="scientific">Rubus argutus</name>
    <name type="common">Southern blackberry</name>
    <dbReference type="NCBI Taxonomy" id="59490"/>
    <lineage>
        <taxon>Eukaryota</taxon>
        <taxon>Viridiplantae</taxon>
        <taxon>Streptophyta</taxon>
        <taxon>Embryophyta</taxon>
        <taxon>Tracheophyta</taxon>
        <taxon>Spermatophyta</taxon>
        <taxon>Magnoliopsida</taxon>
        <taxon>eudicotyledons</taxon>
        <taxon>Gunneridae</taxon>
        <taxon>Pentapetalae</taxon>
        <taxon>rosids</taxon>
        <taxon>fabids</taxon>
        <taxon>Rosales</taxon>
        <taxon>Rosaceae</taxon>
        <taxon>Rosoideae</taxon>
        <taxon>Rosoideae incertae sedis</taxon>
        <taxon>Rubus</taxon>
    </lineage>
</organism>
<protein>
    <recommendedName>
        <fullName evidence="3">Glabrous enhancer-binding protein-like DBD domain-containing protein</fullName>
    </recommendedName>
</protein>
<dbReference type="InterPro" id="IPR053932">
    <property type="entry name" value="GeBP-like_DBD"/>
</dbReference>
<keyword evidence="5" id="KW-1185">Reference proteome</keyword>
<evidence type="ECO:0000256" key="1">
    <source>
        <dbReference type="ARBA" id="ARBA00010820"/>
    </source>
</evidence>
<evidence type="ECO:0000256" key="2">
    <source>
        <dbReference type="SAM" id="MobiDB-lite"/>
    </source>
</evidence>
<feature type="region of interest" description="Disordered" evidence="2">
    <location>
        <begin position="1"/>
        <end position="190"/>
    </location>
</feature>
<name>A0AAW1WMU8_RUBAR</name>
<feature type="compositionally biased region" description="Basic residues" evidence="2">
    <location>
        <begin position="291"/>
        <end position="301"/>
    </location>
</feature>
<evidence type="ECO:0000313" key="5">
    <source>
        <dbReference type="Proteomes" id="UP001457282"/>
    </source>
</evidence>
<comment type="caution">
    <text evidence="4">The sequence shown here is derived from an EMBL/GenBank/DDBJ whole genome shotgun (WGS) entry which is preliminary data.</text>
</comment>
<reference evidence="4 5" key="1">
    <citation type="journal article" date="2023" name="G3 (Bethesda)">
        <title>A chromosome-length genome assembly and annotation of blackberry (Rubus argutus, cv. 'Hillquist').</title>
        <authorList>
            <person name="Bruna T."/>
            <person name="Aryal R."/>
            <person name="Dudchenko O."/>
            <person name="Sargent D.J."/>
            <person name="Mead D."/>
            <person name="Buti M."/>
            <person name="Cavallini A."/>
            <person name="Hytonen T."/>
            <person name="Andres J."/>
            <person name="Pham M."/>
            <person name="Weisz D."/>
            <person name="Mascagni F."/>
            <person name="Usai G."/>
            <person name="Natali L."/>
            <person name="Bassil N."/>
            <person name="Fernandez G.E."/>
            <person name="Lomsadze A."/>
            <person name="Armour M."/>
            <person name="Olukolu B."/>
            <person name="Poorten T."/>
            <person name="Britton C."/>
            <person name="Davik J."/>
            <person name="Ashrafi H."/>
            <person name="Aiden E.L."/>
            <person name="Borodovsky M."/>
            <person name="Worthington M."/>
        </authorList>
    </citation>
    <scope>NUCLEOTIDE SEQUENCE [LARGE SCALE GENOMIC DNA]</scope>
    <source>
        <strain evidence="4">PI 553951</strain>
    </source>
</reference>
<feature type="compositionally biased region" description="Basic and acidic residues" evidence="2">
    <location>
        <begin position="68"/>
        <end position="77"/>
    </location>
</feature>
<feature type="compositionally biased region" description="Acidic residues" evidence="2">
    <location>
        <begin position="47"/>
        <end position="67"/>
    </location>
</feature>
<dbReference type="PANTHER" id="PTHR31662:SF98">
    <property type="entry name" value="STOREKEEPER PROTEIN-LIKE"/>
    <property type="match status" value="1"/>
</dbReference>
<feature type="compositionally biased region" description="Basic and acidic residues" evidence="2">
    <location>
        <begin position="158"/>
        <end position="168"/>
    </location>
</feature>
<feature type="compositionally biased region" description="Polar residues" evidence="2">
    <location>
        <begin position="82"/>
        <end position="93"/>
    </location>
</feature>